<evidence type="ECO:0000256" key="1">
    <source>
        <dbReference type="SAM" id="MobiDB-lite"/>
    </source>
</evidence>
<dbReference type="Proteomes" id="UP001497644">
    <property type="component" value="Chromosome 15"/>
</dbReference>
<proteinExistence type="predicted"/>
<protein>
    <submittedName>
        <fullName evidence="2">Uncharacterized protein</fullName>
    </submittedName>
</protein>
<sequence>MYAVVTGAESTWLLYKRLSESPRMGIKRRGGRGTKPTPNRRTYEEFSRTTAYAQHKTPRLIADNCALAASRCDQQHAHAPIAEYSGGRYGGQKVCNVSFGTRSRDVAVNRFCP</sequence>
<accession>A0AAV2NI85</accession>
<evidence type="ECO:0000313" key="2">
    <source>
        <dbReference type="EMBL" id="CAL1679257.1"/>
    </source>
</evidence>
<name>A0AAV2NI85_9HYME</name>
<keyword evidence="3" id="KW-1185">Reference proteome</keyword>
<dbReference type="EMBL" id="OZ034838">
    <property type="protein sequence ID" value="CAL1679257.1"/>
    <property type="molecule type" value="Genomic_DNA"/>
</dbReference>
<organism evidence="2 3">
    <name type="scientific">Lasius platythorax</name>
    <dbReference type="NCBI Taxonomy" id="488582"/>
    <lineage>
        <taxon>Eukaryota</taxon>
        <taxon>Metazoa</taxon>
        <taxon>Ecdysozoa</taxon>
        <taxon>Arthropoda</taxon>
        <taxon>Hexapoda</taxon>
        <taxon>Insecta</taxon>
        <taxon>Pterygota</taxon>
        <taxon>Neoptera</taxon>
        <taxon>Endopterygota</taxon>
        <taxon>Hymenoptera</taxon>
        <taxon>Apocrita</taxon>
        <taxon>Aculeata</taxon>
        <taxon>Formicoidea</taxon>
        <taxon>Formicidae</taxon>
        <taxon>Formicinae</taxon>
        <taxon>Lasius</taxon>
        <taxon>Lasius</taxon>
    </lineage>
</organism>
<gene>
    <name evidence="2" type="ORF">LPLAT_LOCUS4967</name>
</gene>
<feature type="region of interest" description="Disordered" evidence="1">
    <location>
        <begin position="24"/>
        <end position="45"/>
    </location>
</feature>
<reference evidence="2" key="1">
    <citation type="submission" date="2024-04" db="EMBL/GenBank/DDBJ databases">
        <authorList>
            <consortium name="Molecular Ecology Group"/>
        </authorList>
    </citation>
    <scope>NUCLEOTIDE SEQUENCE</scope>
</reference>
<evidence type="ECO:0000313" key="3">
    <source>
        <dbReference type="Proteomes" id="UP001497644"/>
    </source>
</evidence>
<dbReference type="AlphaFoldDB" id="A0AAV2NI85"/>